<evidence type="ECO:0000259" key="2">
    <source>
        <dbReference type="Pfam" id="PF07853"/>
    </source>
</evidence>
<dbReference type="InterPro" id="IPR012867">
    <property type="entry name" value="DUF1648"/>
</dbReference>
<protein>
    <submittedName>
        <fullName evidence="3">DUF1648 domain-containing protein</fullName>
    </submittedName>
</protein>
<comment type="caution">
    <text evidence="3">The sequence shown here is derived from an EMBL/GenBank/DDBJ whole genome shotgun (WGS) entry which is preliminary data.</text>
</comment>
<dbReference type="Pfam" id="PF07853">
    <property type="entry name" value="DUF1648"/>
    <property type="match status" value="1"/>
</dbReference>
<reference evidence="3" key="1">
    <citation type="submission" date="2023-07" db="EMBL/GenBank/DDBJ databases">
        <title>The genome sequence of Rhodocytophaga aerolata KACC 12507.</title>
        <authorList>
            <person name="Zhang X."/>
        </authorList>
    </citation>
    <scope>NUCLEOTIDE SEQUENCE</scope>
    <source>
        <strain evidence="3">KACC 12507</strain>
    </source>
</reference>
<feature type="domain" description="DUF1648" evidence="2">
    <location>
        <begin position="26"/>
        <end position="70"/>
    </location>
</feature>
<feature type="transmembrane region" description="Helical" evidence="1">
    <location>
        <begin position="107"/>
        <end position="127"/>
    </location>
</feature>
<dbReference type="EMBL" id="JAUKPO010000011">
    <property type="protein sequence ID" value="MDO1448346.1"/>
    <property type="molecule type" value="Genomic_DNA"/>
</dbReference>
<gene>
    <name evidence="3" type="ORF">Q0590_18870</name>
</gene>
<organism evidence="3 4">
    <name type="scientific">Rhodocytophaga aerolata</name>
    <dbReference type="NCBI Taxonomy" id="455078"/>
    <lineage>
        <taxon>Bacteria</taxon>
        <taxon>Pseudomonadati</taxon>
        <taxon>Bacteroidota</taxon>
        <taxon>Cytophagia</taxon>
        <taxon>Cytophagales</taxon>
        <taxon>Rhodocytophagaceae</taxon>
        <taxon>Rhodocytophaga</taxon>
    </lineage>
</organism>
<evidence type="ECO:0000313" key="4">
    <source>
        <dbReference type="Proteomes" id="UP001168528"/>
    </source>
</evidence>
<dbReference type="RefSeq" id="WP_302039148.1">
    <property type="nucleotide sequence ID" value="NZ_JAUKPO010000011.1"/>
</dbReference>
<keyword evidence="1" id="KW-0472">Membrane</keyword>
<keyword evidence="4" id="KW-1185">Reference proteome</keyword>
<sequence length="164" mass="18763">MQRPVLEIPLTRFERLLEVLCVVGVITFFGLIAWKYPHLPASVPQNFGPNGQPDAWGDKSAILILCLIIIFLYAMLTMLSKYPHVFNYPFALNEHNIEDQYRLARTLIYTIKLEIISIFLFTGWKMIQVSIGQADGLGIYFLPAFVGLLLCTIFVYIYQASKAR</sequence>
<feature type="transmembrane region" description="Helical" evidence="1">
    <location>
        <begin position="16"/>
        <end position="36"/>
    </location>
</feature>
<keyword evidence="1" id="KW-0812">Transmembrane</keyword>
<feature type="transmembrane region" description="Helical" evidence="1">
    <location>
        <begin position="139"/>
        <end position="158"/>
    </location>
</feature>
<feature type="transmembrane region" description="Helical" evidence="1">
    <location>
        <begin position="56"/>
        <end position="76"/>
    </location>
</feature>
<evidence type="ECO:0000256" key="1">
    <source>
        <dbReference type="SAM" id="Phobius"/>
    </source>
</evidence>
<dbReference type="Proteomes" id="UP001168528">
    <property type="component" value="Unassembled WGS sequence"/>
</dbReference>
<keyword evidence="1" id="KW-1133">Transmembrane helix</keyword>
<proteinExistence type="predicted"/>
<name>A0ABT8R9G8_9BACT</name>
<accession>A0ABT8R9G8</accession>
<evidence type="ECO:0000313" key="3">
    <source>
        <dbReference type="EMBL" id="MDO1448346.1"/>
    </source>
</evidence>